<dbReference type="Proteomes" id="UP000095283">
    <property type="component" value="Unplaced"/>
</dbReference>
<keyword evidence="2" id="KW-1185">Reference proteome</keyword>
<evidence type="ECO:0000256" key="1">
    <source>
        <dbReference type="SAM" id="SignalP"/>
    </source>
</evidence>
<keyword evidence="1" id="KW-0732">Signal</keyword>
<protein>
    <submittedName>
        <fullName evidence="3">Secreted protein</fullName>
    </submittedName>
</protein>
<accession>A0A1I7WXK0</accession>
<feature type="signal peptide" evidence="1">
    <location>
        <begin position="1"/>
        <end position="16"/>
    </location>
</feature>
<evidence type="ECO:0000313" key="3">
    <source>
        <dbReference type="WBParaSite" id="Hba_09956"/>
    </source>
</evidence>
<reference evidence="3" key="1">
    <citation type="submission" date="2016-11" db="UniProtKB">
        <authorList>
            <consortium name="WormBaseParasite"/>
        </authorList>
    </citation>
    <scope>IDENTIFICATION</scope>
</reference>
<dbReference type="AlphaFoldDB" id="A0A1I7WXK0"/>
<sequence length="63" mass="6988">MSWLILVFWIPTIVFGTISYEDGTVTEDLEIIQALPSSEKLGYNSPSCCKDATIETANYIIVS</sequence>
<proteinExistence type="predicted"/>
<dbReference type="WBParaSite" id="Hba_09956">
    <property type="protein sequence ID" value="Hba_09956"/>
    <property type="gene ID" value="Hba_09956"/>
</dbReference>
<evidence type="ECO:0000313" key="2">
    <source>
        <dbReference type="Proteomes" id="UP000095283"/>
    </source>
</evidence>
<name>A0A1I7WXK0_HETBA</name>
<organism evidence="2 3">
    <name type="scientific">Heterorhabditis bacteriophora</name>
    <name type="common">Entomopathogenic nematode worm</name>
    <dbReference type="NCBI Taxonomy" id="37862"/>
    <lineage>
        <taxon>Eukaryota</taxon>
        <taxon>Metazoa</taxon>
        <taxon>Ecdysozoa</taxon>
        <taxon>Nematoda</taxon>
        <taxon>Chromadorea</taxon>
        <taxon>Rhabditida</taxon>
        <taxon>Rhabditina</taxon>
        <taxon>Rhabditomorpha</taxon>
        <taxon>Strongyloidea</taxon>
        <taxon>Heterorhabditidae</taxon>
        <taxon>Heterorhabditis</taxon>
    </lineage>
</organism>
<feature type="chain" id="PRO_5009310929" evidence="1">
    <location>
        <begin position="17"/>
        <end position="63"/>
    </location>
</feature>